<dbReference type="PROSITE" id="PS01327">
    <property type="entry name" value="MSCL"/>
    <property type="match status" value="1"/>
</dbReference>
<proteinExistence type="inferred from homology"/>
<dbReference type="Pfam" id="PF01741">
    <property type="entry name" value="MscL"/>
    <property type="match status" value="1"/>
</dbReference>
<dbReference type="RefSeq" id="WP_008901211.1">
    <property type="nucleotide sequence ID" value="NZ_GL397071.1"/>
</dbReference>
<dbReference type="SUPFAM" id="SSF81330">
    <property type="entry name" value="Gated mechanosensitive channel"/>
    <property type="match status" value="1"/>
</dbReference>
<evidence type="ECO:0000256" key="6">
    <source>
        <dbReference type="ARBA" id="ARBA00022989"/>
    </source>
</evidence>
<comment type="caution">
    <text evidence="11">The sequence shown here is derived from an EMBL/GenBank/DDBJ whole genome shotgun (WGS) entry which is preliminary data.</text>
</comment>
<dbReference type="GO" id="GO:0005886">
    <property type="term" value="C:plasma membrane"/>
    <property type="evidence" value="ECO:0007669"/>
    <property type="project" value="UniProtKB-SubCell"/>
</dbReference>
<keyword evidence="6 10" id="KW-1133">Transmembrane helix</keyword>
<dbReference type="OrthoDB" id="9810350at2"/>
<gene>
    <name evidence="10 11" type="primary">mscL</name>
    <name evidence="11" type="ORF">HMPREF9225_0375</name>
</gene>
<organism evidence="11 12">
    <name type="scientific">Peptoniphilus duerdenii ATCC BAA-1640</name>
    <dbReference type="NCBI Taxonomy" id="862517"/>
    <lineage>
        <taxon>Bacteria</taxon>
        <taxon>Bacillati</taxon>
        <taxon>Bacillota</taxon>
        <taxon>Tissierellia</taxon>
        <taxon>Tissierellales</taxon>
        <taxon>Peptoniphilaceae</taxon>
        <taxon>Peptoniphilus</taxon>
    </lineage>
</organism>
<keyword evidence="4 10" id="KW-1003">Cell membrane</keyword>
<comment type="subunit">
    <text evidence="10">Homopentamer.</text>
</comment>
<dbReference type="AlphaFoldDB" id="E0NJN6"/>
<evidence type="ECO:0000256" key="10">
    <source>
        <dbReference type="HAMAP-Rule" id="MF_00115"/>
    </source>
</evidence>
<keyword evidence="9 10" id="KW-0407">Ion channel</keyword>
<dbReference type="NCBIfam" id="NF001843">
    <property type="entry name" value="PRK00567.1-4"/>
    <property type="match status" value="1"/>
</dbReference>
<feature type="transmembrane region" description="Helical" evidence="10">
    <location>
        <begin position="12"/>
        <end position="34"/>
    </location>
</feature>
<feature type="transmembrane region" description="Helical" evidence="10">
    <location>
        <begin position="85"/>
        <end position="103"/>
    </location>
</feature>
<dbReference type="HOGENOM" id="CLU_095787_2_3_9"/>
<evidence type="ECO:0000256" key="8">
    <source>
        <dbReference type="ARBA" id="ARBA00023136"/>
    </source>
</evidence>
<evidence type="ECO:0000256" key="2">
    <source>
        <dbReference type="ARBA" id="ARBA00007254"/>
    </source>
</evidence>
<dbReference type="InterPro" id="IPR036019">
    <property type="entry name" value="MscL_channel"/>
</dbReference>
<evidence type="ECO:0000256" key="1">
    <source>
        <dbReference type="ARBA" id="ARBA00004651"/>
    </source>
</evidence>
<dbReference type="NCBIfam" id="TIGR00220">
    <property type="entry name" value="mscL"/>
    <property type="match status" value="1"/>
</dbReference>
<accession>E0NJN6</accession>
<sequence>MKNFIKEFKEFIARGNVLDLAIGVIIGGAFGKIVSSLVDDIIMPLIGVITGGVDFTQKYIALDGNTYESLAKAKESTAVFAYGNFIQNIVNFLIIALVIFIIIKNVNKIQSLGKKEEEAAAPTTKECPYCKSEIPIEATRCPHCTSELK</sequence>
<dbReference type="InterPro" id="IPR001185">
    <property type="entry name" value="MS_channel"/>
</dbReference>
<evidence type="ECO:0000256" key="4">
    <source>
        <dbReference type="ARBA" id="ARBA00022475"/>
    </source>
</evidence>
<evidence type="ECO:0000313" key="11">
    <source>
        <dbReference type="EMBL" id="EFM26056.1"/>
    </source>
</evidence>
<keyword evidence="3 10" id="KW-0813">Transport</keyword>
<evidence type="ECO:0000256" key="9">
    <source>
        <dbReference type="ARBA" id="ARBA00023303"/>
    </source>
</evidence>
<dbReference type="InterPro" id="IPR019823">
    <property type="entry name" value="Mechanosensitive_channel_CS"/>
</dbReference>
<dbReference type="EMBL" id="AEEH01000018">
    <property type="protein sequence ID" value="EFM26056.1"/>
    <property type="molecule type" value="Genomic_DNA"/>
</dbReference>
<comment type="subcellular location">
    <subcellularLocation>
        <location evidence="1 10">Cell membrane</location>
        <topology evidence="1 10">Multi-pass membrane protein</topology>
    </subcellularLocation>
</comment>
<name>E0NJN6_9FIRM</name>
<keyword evidence="8 10" id="KW-0472">Membrane</keyword>
<dbReference type="InterPro" id="IPR037673">
    <property type="entry name" value="MSC/AndL"/>
</dbReference>
<evidence type="ECO:0000313" key="12">
    <source>
        <dbReference type="Proteomes" id="UP000003280"/>
    </source>
</evidence>
<dbReference type="STRING" id="862517.HMPREF9225_0375"/>
<comment type="function">
    <text evidence="10">Channel that opens in response to stretch forces in the membrane lipid bilayer. May participate in the regulation of osmotic pressure changes within the cell.</text>
</comment>
<keyword evidence="5 10" id="KW-0812">Transmembrane</keyword>
<keyword evidence="7 10" id="KW-0406">Ion transport</keyword>
<evidence type="ECO:0000256" key="5">
    <source>
        <dbReference type="ARBA" id="ARBA00022692"/>
    </source>
</evidence>
<reference evidence="11 12" key="1">
    <citation type="submission" date="2010-07" db="EMBL/GenBank/DDBJ databases">
        <authorList>
            <person name="Muzny D."/>
            <person name="Qin X."/>
            <person name="Deng J."/>
            <person name="Jiang H."/>
            <person name="Liu Y."/>
            <person name="Qu J."/>
            <person name="Song X.-Z."/>
            <person name="Zhang L."/>
            <person name="Thornton R."/>
            <person name="Coyle M."/>
            <person name="Francisco L."/>
            <person name="Jackson L."/>
            <person name="Javaid M."/>
            <person name="Korchina V."/>
            <person name="Kovar C."/>
            <person name="Mata R."/>
            <person name="Mathew T."/>
            <person name="Ngo R."/>
            <person name="Nguyen L."/>
            <person name="Nguyen N."/>
            <person name="Okwuonu G."/>
            <person name="Ongeri F."/>
            <person name="Pham C."/>
            <person name="Simmons D."/>
            <person name="Wilczek-Boney K."/>
            <person name="Hale W."/>
            <person name="Jakkamsetti A."/>
            <person name="Pham P."/>
            <person name="Ruth R."/>
            <person name="San Lucas F."/>
            <person name="Warren J."/>
            <person name="Zhang J."/>
            <person name="Zhao Z."/>
            <person name="Zhou C."/>
            <person name="Zhu D."/>
            <person name="Lee S."/>
            <person name="Bess C."/>
            <person name="Blankenburg K."/>
            <person name="Forbes L."/>
            <person name="Fu Q."/>
            <person name="Gubbala S."/>
            <person name="Hirani K."/>
            <person name="Jayaseelan J.C."/>
            <person name="Lara F."/>
            <person name="Munidasa M."/>
            <person name="Palculict T."/>
            <person name="Patil S."/>
            <person name="Pu L.-L."/>
            <person name="Saada N."/>
            <person name="Tang L."/>
            <person name="Weissenberger G."/>
            <person name="Zhu Y."/>
            <person name="Hemphill L."/>
            <person name="Shang Y."/>
            <person name="Youmans B."/>
            <person name="Ayvaz T."/>
            <person name="Ross M."/>
            <person name="Santibanez J."/>
            <person name="Aqrawi P."/>
            <person name="Gross S."/>
            <person name="Joshi V."/>
            <person name="Fowler G."/>
            <person name="Nazareth L."/>
            <person name="Reid J."/>
            <person name="Worley K."/>
            <person name="Petrosino J."/>
            <person name="Highlander S."/>
            <person name="Gibbs R."/>
        </authorList>
    </citation>
    <scope>NUCLEOTIDE SEQUENCE [LARGE SCALE GENOMIC DNA]</scope>
    <source>
        <strain evidence="11 12">ATCC BAA-1640</strain>
    </source>
</reference>
<dbReference type="eggNOG" id="COG1970">
    <property type="taxonomic scope" value="Bacteria"/>
</dbReference>
<comment type="similarity">
    <text evidence="2 10">Belongs to the MscL family.</text>
</comment>
<dbReference type="Proteomes" id="UP000003280">
    <property type="component" value="Unassembled WGS sequence"/>
</dbReference>
<dbReference type="Gene3D" id="1.10.1200.120">
    <property type="entry name" value="Large-conductance mechanosensitive channel, MscL, domain 1"/>
    <property type="match status" value="1"/>
</dbReference>
<evidence type="ECO:0000256" key="3">
    <source>
        <dbReference type="ARBA" id="ARBA00022448"/>
    </source>
</evidence>
<dbReference type="PANTHER" id="PTHR30266">
    <property type="entry name" value="MECHANOSENSITIVE CHANNEL MSCL"/>
    <property type="match status" value="1"/>
</dbReference>
<dbReference type="HAMAP" id="MF_00115">
    <property type="entry name" value="MscL"/>
    <property type="match status" value="1"/>
</dbReference>
<evidence type="ECO:0000256" key="7">
    <source>
        <dbReference type="ARBA" id="ARBA00023065"/>
    </source>
</evidence>
<dbReference type="GO" id="GO:0008381">
    <property type="term" value="F:mechanosensitive monoatomic ion channel activity"/>
    <property type="evidence" value="ECO:0007669"/>
    <property type="project" value="UniProtKB-UniRule"/>
</dbReference>
<dbReference type="NCBIfam" id="NF010557">
    <property type="entry name" value="PRK13952.1"/>
    <property type="match status" value="1"/>
</dbReference>
<keyword evidence="12" id="KW-1185">Reference proteome</keyword>
<dbReference type="PRINTS" id="PR01264">
    <property type="entry name" value="MECHCHANNEL"/>
</dbReference>
<dbReference type="PANTHER" id="PTHR30266:SF2">
    <property type="entry name" value="LARGE-CONDUCTANCE MECHANOSENSITIVE CHANNEL"/>
    <property type="match status" value="1"/>
</dbReference>
<protein>
    <recommendedName>
        <fullName evidence="10">Large-conductance mechanosensitive channel</fullName>
    </recommendedName>
</protein>